<dbReference type="EMBL" id="JAIWYP010000011">
    <property type="protein sequence ID" value="KAH3736329.1"/>
    <property type="molecule type" value="Genomic_DNA"/>
</dbReference>
<comment type="caution">
    <text evidence="3">The sequence shown here is derived from an EMBL/GenBank/DDBJ whole genome shotgun (WGS) entry which is preliminary data.</text>
</comment>
<evidence type="ECO:0000259" key="2">
    <source>
        <dbReference type="Pfam" id="PF05225"/>
    </source>
</evidence>
<dbReference type="InterPro" id="IPR009057">
    <property type="entry name" value="Homeodomain-like_sf"/>
</dbReference>
<dbReference type="Pfam" id="PF05225">
    <property type="entry name" value="HTH_psq"/>
    <property type="match status" value="1"/>
</dbReference>
<organism evidence="3 4">
    <name type="scientific">Dreissena polymorpha</name>
    <name type="common">Zebra mussel</name>
    <name type="synonym">Mytilus polymorpha</name>
    <dbReference type="NCBI Taxonomy" id="45954"/>
    <lineage>
        <taxon>Eukaryota</taxon>
        <taxon>Metazoa</taxon>
        <taxon>Spiralia</taxon>
        <taxon>Lophotrochozoa</taxon>
        <taxon>Mollusca</taxon>
        <taxon>Bivalvia</taxon>
        <taxon>Autobranchia</taxon>
        <taxon>Heteroconchia</taxon>
        <taxon>Euheterodonta</taxon>
        <taxon>Imparidentia</taxon>
        <taxon>Neoheterodontei</taxon>
        <taxon>Myida</taxon>
        <taxon>Dreissenoidea</taxon>
        <taxon>Dreissenidae</taxon>
        <taxon>Dreissena</taxon>
    </lineage>
</organism>
<gene>
    <name evidence="3" type="ORF">DPMN_042892</name>
</gene>
<reference evidence="3" key="2">
    <citation type="submission" date="2020-11" db="EMBL/GenBank/DDBJ databases">
        <authorList>
            <person name="McCartney M.A."/>
            <person name="Auch B."/>
            <person name="Kono T."/>
            <person name="Mallez S."/>
            <person name="Becker A."/>
            <person name="Gohl D.M."/>
            <person name="Silverstein K.A.T."/>
            <person name="Koren S."/>
            <person name="Bechman K.B."/>
            <person name="Herman A."/>
            <person name="Abrahante J.E."/>
            <person name="Garbe J."/>
        </authorList>
    </citation>
    <scope>NUCLEOTIDE SEQUENCE</scope>
    <source>
        <strain evidence="3">Duluth1</strain>
        <tissue evidence="3">Whole animal</tissue>
    </source>
</reference>
<protein>
    <recommendedName>
        <fullName evidence="2">HTH psq-type domain-containing protein</fullName>
    </recommendedName>
</protein>
<dbReference type="Proteomes" id="UP000828390">
    <property type="component" value="Unassembled WGS sequence"/>
</dbReference>
<reference evidence="3" key="1">
    <citation type="journal article" date="2019" name="bioRxiv">
        <title>The Genome of the Zebra Mussel, Dreissena polymorpha: A Resource for Invasive Species Research.</title>
        <authorList>
            <person name="McCartney M.A."/>
            <person name="Auch B."/>
            <person name="Kono T."/>
            <person name="Mallez S."/>
            <person name="Zhang Y."/>
            <person name="Obille A."/>
            <person name="Becker A."/>
            <person name="Abrahante J.E."/>
            <person name="Garbe J."/>
            <person name="Badalamenti J.P."/>
            <person name="Herman A."/>
            <person name="Mangelson H."/>
            <person name="Liachko I."/>
            <person name="Sullivan S."/>
            <person name="Sone E.D."/>
            <person name="Koren S."/>
            <person name="Silverstein K.A.T."/>
            <person name="Beckman K.B."/>
            <person name="Gohl D.M."/>
        </authorList>
    </citation>
    <scope>NUCLEOTIDE SEQUENCE</scope>
    <source>
        <strain evidence="3">Duluth1</strain>
        <tissue evidence="3">Whole animal</tissue>
    </source>
</reference>
<evidence type="ECO:0000313" key="4">
    <source>
        <dbReference type="Proteomes" id="UP000828390"/>
    </source>
</evidence>
<dbReference type="SUPFAM" id="SSF46689">
    <property type="entry name" value="Homeodomain-like"/>
    <property type="match status" value="1"/>
</dbReference>
<keyword evidence="4" id="KW-1185">Reference proteome</keyword>
<feature type="compositionally biased region" description="Polar residues" evidence="1">
    <location>
        <begin position="10"/>
        <end position="20"/>
    </location>
</feature>
<dbReference type="AlphaFoldDB" id="A0A9D4HXB1"/>
<sequence>MREKQPTCKGETTQGETTQSDLRRTGFRAKRPETSYDLDYLQRAFMTVKDNQMSIRKAALYFNVPKTTLIDRLHGRISIDTAKPGPDPLFTLDQESLLASHIQTLREVGFGYTRHETINLASDYAFTLGLKPRDKPLTDRWLYKFLDRWPALKVKKT</sequence>
<dbReference type="InterPro" id="IPR007889">
    <property type="entry name" value="HTH_Psq"/>
</dbReference>
<feature type="region of interest" description="Disordered" evidence="1">
    <location>
        <begin position="1"/>
        <end position="21"/>
    </location>
</feature>
<dbReference type="GO" id="GO:0003677">
    <property type="term" value="F:DNA binding"/>
    <property type="evidence" value="ECO:0007669"/>
    <property type="project" value="InterPro"/>
</dbReference>
<dbReference type="Gene3D" id="1.10.10.60">
    <property type="entry name" value="Homeodomain-like"/>
    <property type="match status" value="1"/>
</dbReference>
<evidence type="ECO:0000313" key="3">
    <source>
        <dbReference type="EMBL" id="KAH3736329.1"/>
    </source>
</evidence>
<evidence type="ECO:0000256" key="1">
    <source>
        <dbReference type="SAM" id="MobiDB-lite"/>
    </source>
</evidence>
<name>A0A9D4HXB1_DREPO</name>
<feature type="domain" description="HTH psq-type" evidence="2">
    <location>
        <begin position="42"/>
        <end position="77"/>
    </location>
</feature>
<accession>A0A9D4HXB1</accession>
<proteinExistence type="predicted"/>